<comment type="caution">
    <text evidence="5">The sequence shown here is derived from an EMBL/GenBank/DDBJ whole genome shotgun (WGS) entry which is preliminary data.</text>
</comment>
<evidence type="ECO:0000256" key="4">
    <source>
        <dbReference type="SAM" id="MobiDB-lite"/>
    </source>
</evidence>
<dbReference type="PANTHER" id="PTHR34224:SF2">
    <property type="entry name" value="INTERACTOR OF CONSTITUTIVE ACTIVE ROPS 4"/>
    <property type="match status" value="1"/>
</dbReference>
<protein>
    <recommendedName>
        <fullName evidence="7">Interactor of constitutive active rops 1</fullName>
    </recommendedName>
</protein>
<evidence type="ECO:0000313" key="5">
    <source>
        <dbReference type="EMBL" id="KAK4804394.1"/>
    </source>
</evidence>
<feature type="compositionally biased region" description="Basic and acidic residues" evidence="4">
    <location>
        <begin position="223"/>
        <end position="235"/>
    </location>
</feature>
<name>A0AAN7RFG6_TRANT</name>
<dbReference type="Proteomes" id="UP001346149">
    <property type="component" value="Unassembled WGS sequence"/>
</dbReference>
<feature type="region of interest" description="Disordered" evidence="4">
    <location>
        <begin position="1"/>
        <end position="67"/>
    </location>
</feature>
<dbReference type="InterPro" id="IPR029688">
    <property type="entry name" value="ICR"/>
</dbReference>
<keyword evidence="6" id="KW-1185">Reference proteome</keyword>
<feature type="region of interest" description="Disordered" evidence="4">
    <location>
        <begin position="217"/>
        <end position="252"/>
    </location>
</feature>
<reference evidence="5 6" key="1">
    <citation type="journal article" date="2023" name="Hortic Res">
        <title>Pangenome of water caltrop reveals structural variations and asymmetric subgenome divergence after allopolyploidization.</title>
        <authorList>
            <person name="Zhang X."/>
            <person name="Chen Y."/>
            <person name="Wang L."/>
            <person name="Yuan Y."/>
            <person name="Fang M."/>
            <person name="Shi L."/>
            <person name="Lu R."/>
            <person name="Comes H.P."/>
            <person name="Ma Y."/>
            <person name="Chen Y."/>
            <person name="Huang G."/>
            <person name="Zhou Y."/>
            <person name="Zheng Z."/>
            <person name="Qiu Y."/>
        </authorList>
    </citation>
    <scope>NUCLEOTIDE SEQUENCE [LARGE SCALE GENOMIC DNA]</scope>
    <source>
        <strain evidence="5">F231</strain>
    </source>
</reference>
<comment type="similarity">
    <text evidence="1">Belongs to the ICR family.</text>
</comment>
<proteinExistence type="inferred from homology"/>
<organism evidence="5 6">
    <name type="scientific">Trapa natans</name>
    <name type="common">Water chestnut</name>
    <dbReference type="NCBI Taxonomy" id="22666"/>
    <lineage>
        <taxon>Eukaryota</taxon>
        <taxon>Viridiplantae</taxon>
        <taxon>Streptophyta</taxon>
        <taxon>Embryophyta</taxon>
        <taxon>Tracheophyta</taxon>
        <taxon>Spermatophyta</taxon>
        <taxon>Magnoliopsida</taxon>
        <taxon>eudicotyledons</taxon>
        <taxon>Gunneridae</taxon>
        <taxon>Pentapetalae</taxon>
        <taxon>rosids</taxon>
        <taxon>malvids</taxon>
        <taxon>Myrtales</taxon>
        <taxon>Lythraceae</taxon>
        <taxon>Trapa</taxon>
    </lineage>
</organism>
<gene>
    <name evidence="5" type="ORF">SAY86_004211</name>
</gene>
<feature type="compositionally biased region" description="Basic and acidic residues" evidence="4">
    <location>
        <begin position="34"/>
        <end position="52"/>
    </location>
</feature>
<evidence type="ECO:0000256" key="1">
    <source>
        <dbReference type="ARBA" id="ARBA00009778"/>
    </source>
</evidence>
<evidence type="ECO:0000313" key="6">
    <source>
        <dbReference type="Proteomes" id="UP001346149"/>
    </source>
</evidence>
<evidence type="ECO:0008006" key="7">
    <source>
        <dbReference type="Google" id="ProtNLM"/>
    </source>
</evidence>
<feature type="coiled-coil region" evidence="3">
    <location>
        <begin position="69"/>
        <end position="113"/>
    </location>
</feature>
<dbReference type="AlphaFoldDB" id="A0AAN7RFG6"/>
<evidence type="ECO:0000256" key="2">
    <source>
        <dbReference type="ARBA" id="ARBA00023054"/>
    </source>
</evidence>
<feature type="region of interest" description="Disordered" evidence="4">
    <location>
        <begin position="174"/>
        <end position="197"/>
    </location>
</feature>
<evidence type="ECO:0000256" key="3">
    <source>
        <dbReference type="SAM" id="Coils"/>
    </source>
</evidence>
<dbReference type="EMBL" id="JAXQNO010000001">
    <property type="protein sequence ID" value="KAK4804394.1"/>
    <property type="molecule type" value="Genomic_DNA"/>
</dbReference>
<keyword evidence="2 3" id="KW-0175">Coiled coil</keyword>
<accession>A0AAN7RFG6</accession>
<dbReference type="PANTHER" id="PTHR34224">
    <property type="entry name" value="INTERACTOR OF CONSTITUTIVE ACTIVE ROPS 2, CHLOROPLASTIC-RELATED"/>
    <property type="match status" value="1"/>
</dbReference>
<sequence>MNFNFSLNKGAEMQRKQSPRGPLQLRTSSSNSDSSHHRSVPEKSPKIGDRRSPRSVQSEPVPKKLGTRIADLESQLGQAQQELKSLKKQLVNAEAAKKEAQEELEKKKIRKNNALLPKKAKELDVFSNSGARSSISEEVSDEIQQETDVFEVPMEEEKVAVDFKIEKENNELAKELGKGNNDPETLELTEEEKHQSLNELALKEDEISLLKSRLEEKENEIEEVNKEKEHLKKQVSEMNEAMSSSKVREEGMAQRLNQMEEELKESRENSEKLKEKLEALESAKESLEAEMKTLRIQTEQWRKAADAAAAVLAAAAPGMNHFVPEFDAPGGYMGFVGSPENADDADDGMGGRKKGFGIRAFGDLWKKKGHK</sequence>